<dbReference type="PANTHER" id="PTHR43364">
    <property type="entry name" value="NADH-SPECIFIC METHYLGLYOXAL REDUCTASE-RELATED"/>
    <property type="match status" value="1"/>
</dbReference>
<keyword evidence="1" id="KW-0560">Oxidoreductase</keyword>
<dbReference type="PRINTS" id="PR00069">
    <property type="entry name" value="ALDKETRDTASE"/>
</dbReference>
<comment type="caution">
    <text evidence="3">The sequence shown here is derived from an EMBL/GenBank/DDBJ whole genome shotgun (WGS) entry which is preliminary data.</text>
</comment>
<dbReference type="InterPro" id="IPR050523">
    <property type="entry name" value="AKR_Detox_Biosynth"/>
</dbReference>
<gene>
    <name evidence="3" type="ORF">G1H10_27470</name>
</gene>
<name>A0A6L9SFN9_9ACTN</name>
<dbReference type="InterPro" id="IPR023210">
    <property type="entry name" value="NADP_OxRdtase_dom"/>
</dbReference>
<evidence type="ECO:0000313" key="3">
    <source>
        <dbReference type="EMBL" id="NEE03913.1"/>
    </source>
</evidence>
<feature type="domain" description="NADP-dependent oxidoreductase" evidence="2">
    <location>
        <begin position="22"/>
        <end position="324"/>
    </location>
</feature>
<accession>A0A6L9SFN9</accession>
<reference evidence="3 4" key="1">
    <citation type="submission" date="2020-02" db="EMBL/GenBank/DDBJ databases">
        <authorList>
            <person name="Li X.-J."/>
            <person name="Han X.-M."/>
        </authorList>
    </citation>
    <scope>NUCLEOTIDE SEQUENCE [LARGE SCALE GENOMIC DNA]</scope>
    <source>
        <strain evidence="3 4">CCTCC AB 2017055</strain>
    </source>
</reference>
<evidence type="ECO:0000313" key="4">
    <source>
        <dbReference type="Proteomes" id="UP000475214"/>
    </source>
</evidence>
<keyword evidence="4" id="KW-1185">Reference proteome</keyword>
<dbReference type="SUPFAM" id="SSF51430">
    <property type="entry name" value="NAD(P)-linked oxidoreductase"/>
    <property type="match status" value="1"/>
</dbReference>
<protein>
    <submittedName>
        <fullName evidence="3">Aldo/keto reductase</fullName>
    </submittedName>
</protein>
<evidence type="ECO:0000259" key="2">
    <source>
        <dbReference type="Pfam" id="PF00248"/>
    </source>
</evidence>
<dbReference type="InterPro" id="IPR036812">
    <property type="entry name" value="NAD(P)_OxRdtase_dom_sf"/>
</dbReference>
<proteinExistence type="predicted"/>
<dbReference type="Proteomes" id="UP000475214">
    <property type="component" value="Unassembled WGS sequence"/>
</dbReference>
<dbReference type="Gene3D" id="3.20.20.100">
    <property type="entry name" value="NADP-dependent oxidoreductase domain"/>
    <property type="match status" value="1"/>
</dbReference>
<dbReference type="PANTHER" id="PTHR43364:SF4">
    <property type="entry name" value="NAD(P)-LINKED OXIDOREDUCTASE SUPERFAMILY PROTEIN"/>
    <property type="match status" value="1"/>
</dbReference>
<organism evidence="3 4">
    <name type="scientific">Phytoactinopolyspora halotolerans</name>
    <dbReference type="NCBI Taxonomy" id="1981512"/>
    <lineage>
        <taxon>Bacteria</taxon>
        <taxon>Bacillati</taxon>
        <taxon>Actinomycetota</taxon>
        <taxon>Actinomycetes</taxon>
        <taxon>Jiangellales</taxon>
        <taxon>Jiangellaceae</taxon>
        <taxon>Phytoactinopolyspora</taxon>
    </lineage>
</organism>
<dbReference type="CDD" id="cd19080">
    <property type="entry name" value="AKR_AKR9A_9B"/>
    <property type="match status" value="1"/>
</dbReference>
<dbReference type="AlphaFoldDB" id="A0A6L9SFN9"/>
<dbReference type="InterPro" id="IPR020471">
    <property type="entry name" value="AKR"/>
</dbReference>
<dbReference type="GO" id="GO:0016491">
    <property type="term" value="F:oxidoreductase activity"/>
    <property type="evidence" value="ECO:0007669"/>
    <property type="project" value="UniProtKB-KW"/>
</dbReference>
<dbReference type="FunFam" id="3.20.20.100:FF:000004">
    <property type="entry name" value="Oxidoreductase, aldo/keto reductase"/>
    <property type="match status" value="1"/>
</dbReference>
<sequence>MTARDPLWQYYILGSTGMRVSPLALGTMTFGNREWGANEEVSRTIFHHYINCGGNFVDTANAYADGTSEALLGKFIEETGNRDELVLATKFTAPRRQRDPNAGGNGRKNIIASLDESLRRLRTDYIDLYWLHIWDTLTPAEEVMSTLDTLVRAGRVRAIGLSDVPAWYAAKSHTIAQIRGWEPLAALQLQYSLVERNIEREHVPAAVDLGVSIVPWSPLANGFLAGKYARGSDGVTGEGRVQTFGSKPDWNGHSDTDWHVLDTLLDVASALERSPAQVALNWITGRPGVASTLVGARTVDQLLDNIAALEFSIPDEHVERLEEAGRPEIHHPYDMHLPEVRRFLHGGTIVSR</sequence>
<dbReference type="Pfam" id="PF00248">
    <property type="entry name" value="Aldo_ket_red"/>
    <property type="match status" value="1"/>
</dbReference>
<evidence type="ECO:0000256" key="1">
    <source>
        <dbReference type="ARBA" id="ARBA00023002"/>
    </source>
</evidence>
<dbReference type="RefSeq" id="WP_163743996.1">
    <property type="nucleotide sequence ID" value="NZ_JAAGOA010000027.1"/>
</dbReference>
<dbReference type="EMBL" id="JAAGOA010000027">
    <property type="protein sequence ID" value="NEE03913.1"/>
    <property type="molecule type" value="Genomic_DNA"/>
</dbReference>
<dbReference type="GO" id="GO:0005829">
    <property type="term" value="C:cytosol"/>
    <property type="evidence" value="ECO:0007669"/>
    <property type="project" value="TreeGrafter"/>
</dbReference>